<feature type="transmembrane region" description="Helical" evidence="1">
    <location>
        <begin position="147"/>
        <end position="177"/>
    </location>
</feature>
<dbReference type="EMBL" id="DPVV01000184">
    <property type="protein sequence ID" value="HCL01836.1"/>
    <property type="molecule type" value="Genomic_DNA"/>
</dbReference>
<feature type="transmembrane region" description="Helical" evidence="1">
    <location>
        <begin position="393"/>
        <end position="414"/>
    </location>
</feature>
<keyword evidence="1" id="KW-1133">Transmembrane helix</keyword>
<protein>
    <submittedName>
        <fullName evidence="2">Uncharacterized protein</fullName>
    </submittedName>
</protein>
<keyword evidence="1" id="KW-0812">Transmembrane</keyword>
<evidence type="ECO:0000313" key="2">
    <source>
        <dbReference type="EMBL" id="HCL01836.1"/>
    </source>
</evidence>
<feature type="transmembrane region" description="Helical" evidence="1">
    <location>
        <begin position="470"/>
        <end position="491"/>
    </location>
</feature>
<organism evidence="2 3">
    <name type="scientific">Lachnoclostridium phytofermentans</name>
    <dbReference type="NCBI Taxonomy" id="66219"/>
    <lineage>
        <taxon>Bacteria</taxon>
        <taxon>Bacillati</taxon>
        <taxon>Bacillota</taxon>
        <taxon>Clostridia</taxon>
        <taxon>Lachnospirales</taxon>
        <taxon>Lachnospiraceae</taxon>
    </lineage>
</organism>
<feature type="transmembrane region" description="Helical" evidence="1">
    <location>
        <begin position="31"/>
        <end position="55"/>
    </location>
</feature>
<proteinExistence type="predicted"/>
<feature type="transmembrane region" description="Helical" evidence="1">
    <location>
        <begin position="117"/>
        <end position="141"/>
    </location>
</feature>
<feature type="transmembrane region" description="Helical" evidence="1">
    <location>
        <begin position="353"/>
        <end position="372"/>
    </location>
</feature>
<reference evidence="2 3" key="1">
    <citation type="journal article" date="2018" name="Nat. Biotechnol.">
        <title>A standardized bacterial taxonomy based on genome phylogeny substantially revises the tree of life.</title>
        <authorList>
            <person name="Parks D.H."/>
            <person name="Chuvochina M."/>
            <person name="Waite D.W."/>
            <person name="Rinke C."/>
            <person name="Skarshewski A."/>
            <person name="Chaumeil P.A."/>
            <person name="Hugenholtz P."/>
        </authorList>
    </citation>
    <scope>NUCLEOTIDE SEQUENCE [LARGE SCALE GENOMIC DNA]</scope>
    <source>
        <strain evidence="2">UBA11728</strain>
    </source>
</reference>
<dbReference type="Proteomes" id="UP000262969">
    <property type="component" value="Unassembled WGS sequence"/>
</dbReference>
<evidence type="ECO:0000256" key="1">
    <source>
        <dbReference type="SAM" id="Phobius"/>
    </source>
</evidence>
<dbReference type="AlphaFoldDB" id="A0A3D2X4D1"/>
<feature type="transmembrane region" description="Helical" evidence="1">
    <location>
        <begin position="426"/>
        <end position="449"/>
    </location>
</feature>
<name>A0A3D2X4D1_9FIRM</name>
<feature type="transmembrane region" description="Helical" evidence="1">
    <location>
        <begin position="310"/>
        <end position="333"/>
    </location>
</feature>
<feature type="transmembrane region" description="Helical" evidence="1">
    <location>
        <begin position="242"/>
        <end position="267"/>
    </location>
</feature>
<feature type="transmembrane region" description="Helical" evidence="1">
    <location>
        <begin position="189"/>
        <end position="206"/>
    </location>
</feature>
<comment type="caution">
    <text evidence="2">The sequence shown here is derived from an EMBL/GenBank/DDBJ whole genome shotgun (WGS) entry which is preliminary data.</text>
</comment>
<evidence type="ECO:0000313" key="3">
    <source>
        <dbReference type="Proteomes" id="UP000262969"/>
    </source>
</evidence>
<feature type="transmembrane region" description="Helical" evidence="1">
    <location>
        <begin position="67"/>
        <end position="86"/>
    </location>
</feature>
<accession>A0A3D2X4D1</accession>
<keyword evidence="1" id="KW-0472">Membrane</keyword>
<sequence>MRQVWTLTRMQLGSAFEFLNMKRSKNLKKNISVTTVLVLGFLLFAFLSGTYSFIMGMALKSMNELEVLPGLFMAVTCLMILITSIYKVKGVLFGFRDYDIVMSLPVKSWVVVASRLMLLYLINMVFVAALLVPNYIIYGIMAKPSPAFYVLSMISLLFIPIIPIIIASILGVIIAVISAGFKYGNAIHTIMMFVGTLLIVVFSFQMQSESQIAEFGTLIRDQMVKVYPLAGWYLKGIIQYDLLSYAAFLAVSFLAMIVFSFIVGRYFKWMNTVMSAKKTTSKYQVKELKKSGQLKALYQKEAKRYFSCTIYLLNTSMGLVLMLFGVIAMMFFKSEQIEQMLNIPEAAGMLKEMVPYVMSLMVGLVAITASSISLEGKNIWILKSAPVAAKTILGAKIIFSLSITVPVCIITSLLAGFGLKMGALDLLLTIALPISYCYLTAVFGLVINLKLPMLEWKNETVVVKQSAASMIGSLSSFLTAGIPLALLFTVASNNVMALGYGTLAVVLLLSGFLQGYLNKNGAKLIARL</sequence>
<gene>
    <name evidence="2" type="ORF">DHW61_05375</name>
</gene>
<feature type="transmembrane region" description="Helical" evidence="1">
    <location>
        <begin position="497"/>
        <end position="517"/>
    </location>
</feature>